<comment type="caution">
    <text evidence="3">The sequence shown here is derived from an EMBL/GenBank/DDBJ whole genome shotgun (WGS) entry which is preliminary data.</text>
</comment>
<name>A0ABX2CHN8_9BRAD</name>
<keyword evidence="4" id="KW-1185">Reference proteome</keyword>
<organism evidence="3 4">
    <name type="scientific">Bradyrhizobium aeschynomenes</name>
    <dbReference type="NCBI Taxonomy" id="2734909"/>
    <lineage>
        <taxon>Bacteria</taxon>
        <taxon>Pseudomonadati</taxon>
        <taxon>Pseudomonadota</taxon>
        <taxon>Alphaproteobacteria</taxon>
        <taxon>Hyphomicrobiales</taxon>
        <taxon>Nitrobacteraceae</taxon>
        <taxon>Bradyrhizobium</taxon>
    </lineage>
</organism>
<dbReference type="EMBL" id="JABFDN010000007">
    <property type="protein sequence ID" value="NPU67731.1"/>
    <property type="molecule type" value="Genomic_DNA"/>
</dbReference>
<dbReference type="InterPro" id="IPR025711">
    <property type="entry name" value="PepSY"/>
</dbReference>
<reference evidence="3" key="1">
    <citation type="submission" date="2020-05" db="EMBL/GenBank/DDBJ databases">
        <title>Nod-independent and nitrogen-fixing Bradyrhizobium aeschynomene sp. nov. isolated from nodules of Aeschynomene indica.</title>
        <authorList>
            <person name="Zhang Z."/>
        </authorList>
    </citation>
    <scope>NUCLEOTIDE SEQUENCE</scope>
    <source>
        <strain evidence="3">83012</strain>
    </source>
</reference>
<evidence type="ECO:0000256" key="1">
    <source>
        <dbReference type="SAM" id="SignalP"/>
    </source>
</evidence>
<dbReference type="Pfam" id="PF03413">
    <property type="entry name" value="PepSY"/>
    <property type="match status" value="1"/>
</dbReference>
<proteinExistence type="predicted"/>
<keyword evidence="1" id="KW-0732">Signal</keyword>
<feature type="domain" description="PepSY" evidence="2">
    <location>
        <begin position="41"/>
        <end position="97"/>
    </location>
</feature>
<evidence type="ECO:0000313" key="4">
    <source>
        <dbReference type="Proteomes" id="UP000886476"/>
    </source>
</evidence>
<dbReference type="RefSeq" id="WP_172112795.1">
    <property type="nucleotide sequence ID" value="NZ_JABFDM010000005.1"/>
</dbReference>
<feature type="signal peptide" evidence="1">
    <location>
        <begin position="1"/>
        <end position="16"/>
    </location>
</feature>
<sequence>MRVTSLAMLISTAASAATDAREDDRERRDAVRHAVEAGDVLPLSQILPRLRGRIAGDVTGIDIERQRGRWRYEFRVIGRDGRVLEVYVDARSGEIERIDEK</sequence>
<gene>
    <name evidence="3" type="ORF">HL667_22195</name>
</gene>
<protein>
    <submittedName>
        <fullName evidence="3">Peptidase</fullName>
    </submittedName>
</protein>
<feature type="chain" id="PRO_5045814628" evidence="1">
    <location>
        <begin position="17"/>
        <end position="101"/>
    </location>
</feature>
<dbReference type="Gene3D" id="3.10.450.40">
    <property type="match status" value="1"/>
</dbReference>
<evidence type="ECO:0000313" key="3">
    <source>
        <dbReference type="EMBL" id="NPU67731.1"/>
    </source>
</evidence>
<evidence type="ECO:0000259" key="2">
    <source>
        <dbReference type="Pfam" id="PF03413"/>
    </source>
</evidence>
<accession>A0ABX2CHN8</accession>
<dbReference type="Proteomes" id="UP000886476">
    <property type="component" value="Unassembled WGS sequence"/>
</dbReference>